<evidence type="ECO:0000256" key="1">
    <source>
        <dbReference type="SAM" id="MobiDB-lite"/>
    </source>
</evidence>
<organism evidence="2 3">
    <name type="scientific">Tribolium castaneum</name>
    <name type="common">Red flour beetle</name>
    <dbReference type="NCBI Taxonomy" id="7070"/>
    <lineage>
        <taxon>Eukaryota</taxon>
        <taxon>Metazoa</taxon>
        <taxon>Ecdysozoa</taxon>
        <taxon>Arthropoda</taxon>
        <taxon>Hexapoda</taxon>
        <taxon>Insecta</taxon>
        <taxon>Pterygota</taxon>
        <taxon>Neoptera</taxon>
        <taxon>Endopterygota</taxon>
        <taxon>Coleoptera</taxon>
        <taxon>Polyphaga</taxon>
        <taxon>Cucujiformia</taxon>
        <taxon>Tenebrionidae</taxon>
        <taxon>Tenebrionidae incertae sedis</taxon>
        <taxon>Tribolium</taxon>
    </lineage>
</organism>
<evidence type="ECO:0000313" key="2">
    <source>
        <dbReference type="EMBL" id="EFA02467.1"/>
    </source>
</evidence>
<dbReference type="HOGENOM" id="CLU_1770465_0_0_1"/>
<sequence length="147" mass="15914">MTSSKFRPITAPNRSSSPPLLRHRQMISPNGLTSADLNGLPGQRLQACNCNLPKISQKWVNLPGVPPSRSGPPPADWAPFGGLIKIVCVSTTSAAARRRSVTSKPPPQLVGLGNTLRMYYNRGCCLLIPLKASRPVKMSVIECYTFS</sequence>
<reference evidence="2 3" key="1">
    <citation type="journal article" date="2008" name="Nature">
        <title>The genome of the model beetle and pest Tribolium castaneum.</title>
        <authorList>
            <consortium name="Tribolium Genome Sequencing Consortium"/>
            <person name="Richards S."/>
            <person name="Gibbs R.A."/>
            <person name="Weinstock G.M."/>
            <person name="Brown S.J."/>
            <person name="Denell R."/>
            <person name="Beeman R.W."/>
            <person name="Gibbs R."/>
            <person name="Beeman R.W."/>
            <person name="Brown S.J."/>
            <person name="Bucher G."/>
            <person name="Friedrich M."/>
            <person name="Grimmelikhuijzen C.J."/>
            <person name="Klingler M."/>
            <person name="Lorenzen M."/>
            <person name="Richards S."/>
            <person name="Roth S."/>
            <person name="Schroder R."/>
            <person name="Tautz D."/>
            <person name="Zdobnov E.M."/>
            <person name="Muzny D."/>
            <person name="Gibbs R.A."/>
            <person name="Weinstock G.M."/>
            <person name="Attaway T."/>
            <person name="Bell S."/>
            <person name="Buhay C.J."/>
            <person name="Chandrabose M.N."/>
            <person name="Chavez D."/>
            <person name="Clerk-Blankenburg K.P."/>
            <person name="Cree A."/>
            <person name="Dao M."/>
            <person name="Davis C."/>
            <person name="Chacko J."/>
            <person name="Dinh H."/>
            <person name="Dugan-Rocha S."/>
            <person name="Fowler G."/>
            <person name="Garner T.T."/>
            <person name="Garnes J."/>
            <person name="Gnirke A."/>
            <person name="Hawes A."/>
            <person name="Hernandez J."/>
            <person name="Hines S."/>
            <person name="Holder M."/>
            <person name="Hume J."/>
            <person name="Jhangiani S.N."/>
            <person name="Joshi V."/>
            <person name="Khan Z.M."/>
            <person name="Jackson L."/>
            <person name="Kovar C."/>
            <person name="Kowis A."/>
            <person name="Lee S."/>
            <person name="Lewis L.R."/>
            <person name="Margolis J."/>
            <person name="Morgan M."/>
            <person name="Nazareth L.V."/>
            <person name="Nguyen N."/>
            <person name="Okwuonu G."/>
            <person name="Parker D."/>
            <person name="Richards S."/>
            <person name="Ruiz S.J."/>
            <person name="Santibanez J."/>
            <person name="Savard J."/>
            <person name="Scherer S.E."/>
            <person name="Schneider B."/>
            <person name="Sodergren E."/>
            <person name="Tautz D."/>
            <person name="Vattahil S."/>
            <person name="Villasana D."/>
            <person name="White C.S."/>
            <person name="Wright R."/>
            <person name="Park Y."/>
            <person name="Beeman R.W."/>
            <person name="Lord J."/>
            <person name="Oppert B."/>
            <person name="Lorenzen M."/>
            <person name="Brown S."/>
            <person name="Wang L."/>
            <person name="Savard J."/>
            <person name="Tautz D."/>
            <person name="Richards S."/>
            <person name="Weinstock G."/>
            <person name="Gibbs R.A."/>
            <person name="Liu Y."/>
            <person name="Worley K."/>
            <person name="Weinstock G."/>
            <person name="Elsik C.G."/>
            <person name="Reese J.T."/>
            <person name="Elhaik E."/>
            <person name="Landan G."/>
            <person name="Graur D."/>
            <person name="Arensburger P."/>
            <person name="Atkinson P."/>
            <person name="Beeman R.W."/>
            <person name="Beidler J."/>
            <person name="Brown S.J."/>
            <person name="Demuth J.P."/>
            <person name="Drury D.W."/>
            <person name="Du Y.Z."/>
            <person name="Fujiwara H."/>
            <person name="Lorenzen M."/>
            <person name="Maselli V."/>
            <person name="Osanai M."/>
            <person name="Park Y."/>
            <person name="Robertson H.M."/>
            <person name="Tu Z."/>
            <person name="Wang J.J."/>
            <person name="Wang S."/>
            <person name="Richards S."/>
            <person name="Song H."/>
            <person name="Zhang L."/>
            <person name="Sodergren E."/>
            <person name="Werner D."/>
            <person name="Stanke M."/>
            <person name="Morgenstern B."/>
            <person name="Solovyev V."/>
            <person name="Kosarev P."/>
            <person name="Brown G."/>
            <person name="Chen H.C."/>
            <person name="Ermolaeva O."/>
            <person name="Hlavina W."/>
            <person name="Kapustin Y."/>
            <person name="Kiryutin B."/>
            <person name="Kitts P."/>
            <person name="Maglott D."/>
            <person name="Pruitt K."/>
            <person name="Sapojnikov V."/>
            <person name="Souvorov A."/>
            <person name="Mackey A.J."/>
            <person name="Waterhouse R.M."/>
            <person name="Wyder S."/>
            <person name="Zdobnov E.M."/>
            <person name="Zdobnov E.M."/>
            <person name="Wyder S."/>
            <person name="Kriventseva E.V."/>
            <person name="Kadowaki T."/>
            <person name="Bork P."/>
            <person name="Aranda M."/>
            <person name="Bao R."/>
            <person name="Beermann A."/>
            <person name="Berns N."/>
            <person name="Bolognesi R."/>
            <person name="Bonneton F."/>
            <person name="Bopp D."/>
            <person name="Brown S.J."/>
            <person name="Bucher G."/>
            <person name="Butts T."/>
            <person name="Chaumot A."/>
            <person name="Denell R.E."/>
            <person name="Ferrier D.E."/>
            <person name="Friedrich M."/>
            <person name="Gordon C.M."/>
            <person name="Jindra M."/>
            <person name="Klingler M."/>
            <person name="Lan Q."/>
            <person name="Lattorff H.M."/>
            <person name="Laudet V."/>
            <person name="von Levetsow C."/>
            <person name="Liu Z."/>
            <person name="Lutz R."/>
            <person name="Lynch J.A."/>
            <person name="da Fonseca R.N."/>
            <person name="Posnien N."/>
            <person name="Reuter R."/>
            <person name="Roth S."/>
            <person name="Savard J."/>
            <person name="Schinko J.B."/>
            <person name="Schmitt C."/>
            <person name="Schoppmeier M."/>
            <person name="Schroder R."/>
            <person name="Shippy T.D."/>
            <person name="Simonnet F."/>
            <person name="Marques-Souza H."/>
            <person name="Tautz D."/>
            <person name="Tomoyasu Y."/>
            <person name="Trauner J."/>
            <person name="Van der Zee M."/>
            <person name="Vervoort M."/>
            <person name="Wittkopp N."/>
            <person name="Wimmer E.A."/>
            <person name="Yang X."/>
            <person name="Jones A.K."/>
            <person name="Sattelle D.B."/>
            <person name="Ebert P.R."/>
            <person name="Nelson D."/>
            <person name="Scott J.G."/>
            <person name="Beeman R.W."/>
            <person name="Muthukrishnan S."/>
            <person name="Kramer K.J."/>
            <person name="Arakane Y."/>
            <person name="Beeman R.W."/>
            <person name="Zhu Q."/>
            <person name="Hogenkamp D."/>
            <person name="Dixit R."/>
            <person name="Oppert B."/>
            <person name="Jiang H."/>
            <person name="Zou Z."/>
            <person name="Marshall J."/>
            <person name="Elpidina E."/>
            <person name="Vinokurov K."/>
            <person name="Oppert C."/>
            <person name="Zou Z."/>
            <person name="Evans J."/>
            <person name="Lu Z."/>
            <person name="Zhao P."/>
            <person name="Sumathipala N."/>
            <person name="Altincicek B."/>
            <person name="Vilcinskas A."/>
            <person name="Williams M."/>
            <person name="Hultmark D."/>
            <person name="Hetru C."/>
            <person name="Jiang H."/>
            <person name="Grimmelikhuijzen C.J."/>
            <person name="Hauser F."/>
            <person name="Cazzamali G."/>
            <person name="Williamson M."/>
            <person name="Park Y."/>
            <person name="Li B."/>
            <person name="Tanaka Y."/>
            <person name="Predel R."/>
            <person name="Neupert S."/>
            <person name="Schachtner J."/>
            <person name="Verleyen P."/>
            <person name="Raible F."/>
            <person name="Bork P."/>
            <person name="Friedrich M."/>
            <person name="Walden K.K."/>
            <person name="Robertson H.M."/>
            <person name="Angeli S."/>
            <person name="Foret S."/>
            <person name="Bucher G."/>
            <person name="Schuetz S."/>
            <person name="Maleszka R."/>
            <person name="Wimmer E.A."/>
            <person name="Beeman R.W."/>
            <person name="Lorenzen M."/>
            <person name="Tomoyasu Y."/>
            <person name="Miller S.C."/>
            <person name="Grossmann D."/>
            <person name="Bucher G."/>
        </authorList>
    </citation>
    <scope>NUCLEOTIDE SEQUENCE [LARGE SCALE GENOMIC DNA]</scope>
    <source>
        <strain evidence="2 3">Georgia GA2</strain>
    </source>
</reference>
<proteinExistence type="predicted"/>
<dbReference type="EMBL" id="KQ971338">
    <property type="protein sequence ID" value="EFA02467.1"/>
    <property type="molecule type" value="Genomic_DNA"/>
</dbReference>
<gene>
    <name evidence="2" type="primary">GLEAN_08155</name>
    <name evidence="2" type="ORF">TcasGA2_TC008155</name>
</gene>
<protein>
    <submittedName>
        <fullName evidence="2">Uncharacterized protein</fullName>
    </submittedName>
</protein>
<dbReference type="Proteomes" id="UP000007266">
    <property type="component" value="Linkage group 4"/>
</dbReference>
<dbReference type="InParanoid" id="D2A045"/>
<dbReference type="AlphaFoldDB" id="D2A045"/>
<evidence type="ECO:0000313" key="3">
    <source>
        <dbReference type="Proteomes" id="UP000007266"/>
    </source>
</evidence>
<reference evidence="2 3" key="2">
    <citation type="journal article" date="2010" name="Nucleic Acids Res.">
        <title>BeetleBase in 2010: revisions to provide comprehensive genomic information for Tribolium castaneum.</title>
        <authorList>
            <person name="Kim H.S."/>
            <person name="Murphy T."/>
            <person name="Xia J."/>
            <person name="Caragea D."/>
            <person name="Park Y."/>
            <person name="Beeman R.W."/>
            <person name="Lorenzen M.D."/>
            <person name="Butcher S."/>
            <person name="Manak J.R."/>
            <person name="Brown S.J."/>
        </authorList>
    </citation>
    <scope>GENOME REANNOTATION</scope>
    <source>
        <strain evidence="2 3">Georgia GA2</strain>
    </source>
</reference>
<feature type="region of interest" description="Disordered" evidence="1">
    <location>
        <begin position="1"/>
        <end position="24"/>
    </location>
</feature>
<keyword evidence="3" id="KW-1185">Reference proteome</keyword>
<accession>D2A045</accession>
<name>D2A045_TRICA</name>